<dbReference type="OrthoDB" id="5917629at2759"/>
<reference evidence="4" key="2">
    <citation type="submission" date="2022-10" db="EMBL/GenBank/DDBJ databases">
        <authorList>
            <consortium name="ENA_rothamsted_submissions"/>
            <consortium name="culmorum"/>
            <person name="King R."/>
        </authorList>
    </citation>
    <scope>NUCLEOTIDE SEQUENCE</scope>
</reference>
<dbReference type="PANTHER" id="PTHR21682">
    <property type="entry name" value="COILED-COIL DOMAIN-CONTAINING PROTEIN 149"/>
    <property type="match status" value="1"/>
</dbReference>
<dbReference type="EMBL" id="OU895878">
    <property type="protein sequence ID" value="CAG9805801.1"/>
    <property type="molecule type" value="Genomic_DNA"/>
</dbReference>
<proteinExistence type="inferred from homology"/>
<comment type="similarity">
    <text evidence="1">Belongs to the CCDC149 family.</text>
</comment>
<evidence type="ECO:0000313" key="5">
    <source>
        <dbReference type="Proteomes" id="UP001153620"/>
    </source>
</evidence>
<name>A0A9N9RY71_9DIPT</name>
<dbReference type="AlphaFoldDB" id="A0A9N9RY71"/>
<feature type="coiled-coil region" evidence="3">
    <location>
        <begin position="97"/>
        <end position="131"/>
    </location>
</feature>
<keyword evidence="5" id="KW-1185">Reference proteome</keyword>
<evidence type="ECO:0000256" key="2">
    <source>
        <dbReference type="ARBA" id="ARBA00023054"/>
    </source>
</evidence>
<evidence type="ECO:0000256" key="1">
    <source>
        <dbReference type="ARBA" id="ARBA00005872"/>
    </source>
</evidence>
<organism evidence="4 5">
    <name type="scientific">Chironomus riparius</name>
    <dbReference type="NCBI Taxonomy" id="315576"/>
    <lineage>
        <taxon>Eukaryota</taxon>
        <taxon>Metazoa</taxon>
        <taxon>Ecdysozoa</taxon>
        <taxon>Arthropoda</taxon>
        <taxon>Hexapoda</taxon>
        <taxon>Insecta</taxon>
        <taxon>Pterygota</taxon>
        <taxon>Neoptera</taxon>
        <taxon>Endopterygota</taxon>
        <taxon>Diptera</taxon>
        <taxon>Nematocera</taxon>
        <taxon>Chironomoidea</taxon>
        <taxon>Chironomidae</taxon>
        <taxon>Chironominae</taxon>
        <taxon>Chironomus</taxon>
    </lineage>
</organism>
<evidence type="ECO:0000313" key="4">
    <source>
        <dbReference type="EMBL" id="CAG9805801.1"/>
    </source>
</evidence>
<dbReference type="Pfam" id="PF09789">
    <property type="entry name" value="CC149"/>
    <property type="match status" value="1"/>
</dbReference>
<gene>
    <name evidence="4" type="ORF">CHIRRI_LOCUS8669</name>
</gene>
<reference evidence="4" key="1">
    <citation type="submission" date="2022-01" db="EMBL/GenBank/DDBJ databases">
        <authorList>
            <person name="King R."/>
        </authorList>
    </citation>
    <scope>NUCLEOTIDE SEQUENCE</scope>
</reference>
<dbReference type="PANTHER" id="PTHR21682:SF2">
    <property type="entry name" value="COILED-COIL DOMAIN-CONTAINING PROTEIN 149"/>
    <property type="match status" value="1"/>
</dbReference>
<evidence type="ECO:0000256" key="3">
    <source>
        <dbReference type="SAM" id="Coils"/>
    </source>
</evidence>
<sequence length="482" mass="55844">MLNQIHERERSNRVKFMDEHMENYDLENTALHRKLQSKNEALKIMRTEVERFRTERDQFKLMAETIQMRYSAMKNSLEKSEHNDTFGSSSSTLGFLLNQTREKNISLQTEAETLRQKLYELQGDIKLLRSKNVDMSKLLKTKEIKNKEHTNDEMQKLWNDEKGKLIDQLETLKKKNAQLQFDFRSLLDEKEEIVTERDAFKCKAHRLNHELSAILKGNETIDIDALILENKFLEEKTTNLESEVKYLKKGHDKQQHLLEQKRVKGIIKLGDDRNNQMIMSHKQVKKLLNDGTVSELPLKAATITDLKALCLALLDNLNDKTTALGHQKKTNRLLAAKLASLEQKIAVLSGETKPDSLLSPSQFLLNGYTSARVDEELRLIKDENYHKINGIVGESSESNRSMMSSEFETQSTSDISTEFKHLNYIKILNEEEINEDIEKEIEDCQSQTKLDEPTELADLPPDIQKLVDEAMRNIEINENNNQ</sequence>
<protein>
    <submittedName>
        <fullName evidence="4">Uncharacterized protein</fullName>
    </submittedName>
</protein>
<keyword evidence="2 3" id="KW-0175">Coiled coil</keyword>
<dbReference type="Proteomes" id="UP001153620">
    <property type="component" value="Chromosome 2"/>
</dbReference>
<dbReference type="InterPro" id="IPR019179">
    <property type="entry name" value="CC149"/>
</dbReference>
<accession>A0A9N9RY71</accession>